<dbReference type="PANTHER" id="PTHR38926:SF5">
    <property type="entry name" value="F-BOX AND LEUCINE-RICH REPEAT PROTEIN 6"/>
    <property type="match status" value="1"/>
</dbReference>
<dbReference type="SUPFAM" id="SSF52047">
    <property type="entry name" value="RNI-like"/>
    <property type="match status" value="1"/>
</dbReference>
<evidence type="ECO:0000256" key="1">
    <source>
        <dbReference type="SAM" id="MobiDB-lite"/>
    </source>
</evidence>
<gene>
    <name evidence="2" type="ORF">RchiOBHm_Chr3g0460331</name>
</gene>
<evidence type="ECO:0000313" key="2">
    <source>
        <dbReference type="EMBL" id="PRQ42685.1"/>
    </source>
</evidence>
<evidence type="ECO:0000313" key="3">
    <source>
        <dbReference type="Proteomes" id="UP000238479"/>
    </source>
</evidence>
<dbReference type="Gramene" id="PRQ42685">
    <property type="protein sequence ID" value="PRQ42685"/>
    <property type="gene ID" value="RchiOBHm_Chr3g0460331"/>
</dbReference>
<protein>
    <submittedName>
        <fullName evidence="2">Putative F-box domain, leucine-rich repeat domain, L domain-containing protein</fullName>
    </submittedName>
</protein>
<feature type="compositionally biased region" description="Basic and acidic residues" evidence="1">
    <location>
        <begin position="25"/>
        <end position="36"/>
    </location>
</feature>
<dbReference type="Gene3D" id="1.20.1280.50">
    <property type="match status" value="1"/>
</dbReference>
<accession>A0A2P6R8C8</accession>
<reference evidence="2 3" key="1">
    <citation type="journal article" date="2018" name="Nat. Genet.">
        <title>The Rosa genome provides new insights in the design of modern roses.</title>
        <authorList>
            <person name="Bendahmane M."/>
        </authorList>
    </citation>
    <scope>NUCLEOTIDE SEQUENCE [LARGE SCALE GENOMIC DNA]</scope>
    <source>
        <strain evidence="3">cv. Old Blush</strain>
    </source>
</reference>
<dbReference type="EMBL" id="PDCK01000041">
    <property type="protein sequence ID" value="PRQ42685.1"/>
    <property type="molecule type" value="Genomic_DNA"/>
</dbReference>
<dbReference type="Proteomes" id="UP000238479">
    <property type="component" value="Chromosome 3"/>
</dbReference>
<feature type="region of interest" description="Disordered" evidence="1">
    <location>
        <begin position="1"/>
        <end position="36"/>
    </location>
</feature>
<organism evidence="2 3">
    <name type="scientific">Rosa chinensis</name>
    <name type="common">China rose</name>
    <dbReference type="NCBI Taxonomy" id="74649"/>
    <lineage>
        <taxon>Eukaryota</taxon>
        <taxon>Viridiplantae</taxon>
        <taxon>Streptophyta</taxon>
        <taxon>Embryophyta</taxon>
        <taxon>Tracheophyta</taxon>
        <taxon>Spermatophyta</taxon>
        <taxon>Magnoliopsida</taxon>
        <taxon>eudicotyledons</taxon>
        <taxon>Gunneridae</taxon>
        <taxon>Pentapetalae</taxon>
        <taxon>rosids</taxon>
        <taxon>fabids</taxon>
        <taxon>Rosales</taxon>
        <taxon>Rosaceae</taxon>
        <taxon>Rosoideae</taxon>
        <taxon>Rosoideae incertae sedis</taxon>
        <taxon>Rosa</taxon>
    </lineage>
</organism>
<dbReference type="STRING" id="74649.A0A2P6R8C8"/>
<dbReference type="InterPro" id="IPR032675">
    <property type="entry name" value="LRR_dom_sf"/>
</dbReference>
<dbReference type="PANTHER" id="PTHR38926">
    <property type="entry name" value="F-BOX DOMAIN CONTAINING PROTEIN, EXPRESSED"/>
    <property type="match status" value="1"/>
</dbReference>
<dbReference type="AlphaFoldDB" id="A0A2P6R8C8"/>
<dbReference type="InterPro" id="IPR036047">
    <property type="entry name" value="F-box-like_dom_sf"/>
</dbReference>
<sequence>MLRAKKKMKPSPPPRSHGVVSNMENTEKDHDPSFSRRRWEDLDEDCLANVFTKVGMESLLLAVPYVCKSWYATTLNPLSWRLLSFPDFEPYPLFTAPSDHDVNVVLAPDDINIEEVEPKSFGSFYDQFVEDYGFDRSRFSITAFVKNVVNRSHGKAIYVKLPTFCTEEALRYVSDACPQLRGFRFPDDLAMFKHSRIIPEVIGKWKSLKHLSLGGSMAGIAIQYHRSGEYMCKDFEALLSLINYDSPNSSTNLYDILVQVGIHCKNLKSLHIFDALVGEVEALTIATTLPDLMHLTLGQSQIQRDSLVILLKGCKKLISFHLGYCDGFEECDEELLKLASHISDFWYKGGPNDFTGLNELKMIILTMCLKNQLWRKGKILLAEYYQ</sequence>
<name>A0A2P6R8C8_ROSCH</name>
<dbReference type="Gene3D" id="3.80.10.10">
    <property type="entry name" value="Ribonuclease Inhibitor"/>
    <property type="match status" value="1"/>
</dbReference>
<dbReference type="SUPFAM" id="SSF81383">
    <property type="entry name" value="F-box domain"/>
    <property type="match status" value="1"/>
</dbReference>
<proteinExistence type="predicted"/>
<comment type="caution">
    <text evidence="2">The sequence shown here is derived from an EMBL/GenBank/DDBJ whole genome shotgun (WGS) entry which is preliminary data.</text>
</comment>
<keyword evidence="3" id="KW-1185">Reference proteome</keyword>